<feature type="non-terminal residue" evidence="2">
    <location>
        <position position="1"/>
    </location>
</feature>
<evidence type="ECO:0000259" key="1">
    <source>
        <dbReference type="Pfam" id="PF25787"/>
    </source>
</evidence>
<feature type="domain" description="Sleeping Beauty transposase HTH" evidence="1">
    <location>
        <begin position="47"/>
        <end position="98"/>
    </location>
</feature>
<dbReference type="SUPFAM" id="SSF46689">
    <property type="entry name" value="Homeodomain-like"/>
    <property type="match status" value="1"/>
</dbReference>
<dbReference type="Gene3D" id="1.10.10.10">
    <property type="entry name" value="Winged helix-like DNA-binding domain superfamily/Winged helix DNA-binding domain"/>
    <property type="match status" value="1"/>
</dbReference>
<comment type="caution">
    <text evidence="2">The sequence shown here is derived from an EMBL/GenBank/DDBJ whole genome shotgun (WGS) entry which is preliminary data.</text>
</comment>
<organism evidence="2 3">
    <name type="scientific">Staurois parvus</name>
    <dbReference type="NCBI Taxonomy" id="386267"/>
    <lineage>
        <taxon>Eukaryota</taxon>
        <taxon>Metazoa</taxon>
        <taxon>Chordata</taxon>
        <taxon>Craniata</taxon>
        <taxon>Vertebrata</taxon>
        <taxon>Euteleostomi</taxon>
        <taxon>Amphibia</taxon>
        <taxon>Batrachia</taxon>
        <taxon>Anura</taxon>
        <taxon>Neobatrachia</taxon>
        <taxon>Ranoidea</taxon>
        <taxon>Ranidae</taxon>
        <taxon>Staurois</taxon>
    </lineage>
</organism>
<protein>
    <recommendedName>
        <fullName evidence="1">Sleeping Beauty transposase HTH domain-containing protein</fullName>
    </recommendedName>
</protein>
<accession>A0ABN9E1L9</accession>
<dbReference type="Pfam" id="PF25787">
    <property type="entry name" value="HTH_SB"/>
    <property type="match status" value="1"/>
</dbReference>
<sequence length="161" mass="18378">HTLYCQDYWASPPNHWIQVLQSPPWPPEYKIKHLGMQTASTYICERMGHSQELSEFKRGTVIGWHLCNKSIRDISLLLNIPQSTVSGIITKWKQLGTTATQPRNGRSHKMTERGQRMLKHTVHRCRQLSAESIAKDLQTSCGLQISTTTVCRELHGMGFHG</sequence>
<dbReference type="InterPro" id="IPR009057">
    <property type="entry name" value="Homeodomain-like_sf"/>
</dbReference>
<name>A0ABN9E1L9_9NEOB</name>
<evidence type="ECO:0000313" key="2">
    <source>
        <dbReference type="EMBL" id="CAI9578633.1"/>
    </source>
</evidence>
<proteinExistence type="predicted"/>
<evidence type="ECO:0000313" key="3">
    <source>
        <dbReference type="Proteomes" id="UP001162483"/>
    </source>
</evidence>
<gene>
    <name evidence="2" type="ORF">SPARVUS_LOCUS8953649</name>
</gene>
<keyword evidence="3" id="KW-1185">Reference proteome</keyword>
<dbReference type="InterPro" id="IPR057667">
    <property type="entry name" value="HTH_SB"/>
</dbReference>
<reference evidence="2" key="1">
    <citation type="submission" date="2023-05" db="EMBL/GenBank/DDBJ databases">
        <authorList>
            <person name="Stuckert A."/>
        </authorList>
    </citation>
    <scope>NUCLEOTIDE SEQUENCE</scope>
</reference>
<dbReference type="Proteomes" id="UP001162483">
    <property type="component" value="Unassembled WGS sequence"/>
</dbReference>
<dbReference type="InterPro" id="IPR036388">
    <property type="entry name" value="WH-like_DNA-bd_sf"/>
</dbReference>
<dbReference type="EMBL" id="CATNWA010015019">
    <property type="protein sequence ID" value="CAI9578633.1"/>
    <property type="molecule type" value="Genomic_DNA"/>
</dbReference>